<accession>A0ABU2NF22</accession>
<dbReference type="SUPFAM" id="SSF46785">
    <property type="entry name" value="Winged helix' DNA-binding domain"/>
    <property type="match status" value="1"/>
</dbReference>
<dbReference type="Gene3D" id="1.10.10.10">
    <property type="entry name" value="Winged helix-like DNA-binding domain superfamily/Winged helix DNA-binding domain"/>
    <property type="match status" value="1"/>
</dbReference>
<proteinExistence type="predicted"/>
<dbReference type="InterPro" id="IPR036390">
    <property type="entry name" value="WH_DNA-bd_sf"/>
</dbReference>
<keyword evidence="6" id="KW-1185">Reference proteome</keyword>
<dbReference type="Pfam" id="PF07702">
    <property type="entry name" value="UTRA"/>
    <property type="match status" value="1"/>
</dbReference>
<dbReference type="InterPro" id="IPR011663">
    <property type="entry name" value="UTRA"/>
</dbReference>
<sequence length="279" mass="30908">MSTEGLEARVDRSDARPLHVQIRDILHQQIKDHILVPGDALPTEEELQQQFGVARSVVRQALASLADLGLIHRQRGRGSVVAAAPALRRFVNRAGGLDEQAAARGQHLRTHVLRLEATITPEEASAALGTARTWEIERVRYLERVPVIYERHWVPRDLFPHFTVDLLEGASLLALMRDHGYASVGGPRQVQAVAAEPDIARALDVSVGSPLLLLEGVTQDVHGRGLDRFHVWHRANTVFDVDARVQAPTPVSQERIVQLRKLVSDLESALTELEVGESR</sequence>
<keyword evidence="2" id="KW-0238">DNA-binding</keyword>
<evidence type="ECO:0000313" key="5">
    <source>
        <dbReference type="EMBL" id="MDT0352551.1"/>
    </source>
</evidence>
<dbReference type="Gene3D" id="3.40.1410.10">
    <property type="entry name" value="Chorismate lyase-like"/>
    <property type="match status" value="1"/>
</dbReference>
<dbReference type="CDD" id="cd07377">
    <property type="entry name" value="WHTH_GntR"/>
    <property type="match status" value="1"/>
</dbReference>
<dbReference type="SUPFAM" id="SSF64288">
    <property type="entry name" value="Chorismate lyase-like"/>
    <property type="match status" value="1"/>
</dbReference>
<evidence type="ECO:0000256" key="1">
    <source>
        <dbReference type="ARBA" id="ARBA00023015"/>
    </source>
</evidence>
<dbReference type="PANTHER" id="PTHR44846">
    <property type="entry name" value="MANNOSYL-D-GLYCERATE TRANSPORT/METABOLISM SYSTEM REPRESSOR MNGR-RELATED"/>
    <property type="match status" value="1"/>
</dbReference>
<organism evidence="5 6">
    <name type="scientific">Pseudonocardia charpentierae</name>
    <dbReference type="NCBI Taxonomy" id="3075545"/>
    <lineage>
        <taxon>Bacteria</taxon>
        <taxon>Bacillati</taxon>
        <taxon>Actinomycetota</taxon>
        <taxon>Actinomycetes</taxon>
        <taxon>Pseudonocardiales</taxon>
        <taxon>Pseudonocardiaceae</taxon>
        <taxon>Pseudonocardia</taxon>
    </lineage>
</organism>
<evidence type="ECO:0000259" key="4">
    <source>
        <dbReference type="PROSITE" id="PS50949"/>
    </source>
</evidence>
<dbReference type="EMBL" id="JAVREJ010000019">
    <property type="protein sequence ID" value="MDT0352551.1"/>
    <property type="molecule type" value="Genomic_DNA"/>
</dbReference>
<evidence type="ECO:0000256" key="3">
    <source>
        <dbReference type="ARBA" id="ARBA00023163"/>
    </source>
</evidence>
<dbReference type="InterPro" id="IPR028978">
    <property type="entry name" value="Chorismate_lyase_/UTRA_dom_sf"/>
</dbReference>
<keyword evidence="1" id="KW-0805">Transcription regulation</keyword>
<comment type="caution">
    <text evidence="5">The sequence shown here is derived from an EMBL/GenBank/DDBJ whole genome shotgun (WGS) entry which is preliminary data.</text>
</comment>
<dbReference type="PANTHER" id="PTHR44846:SF17">
    <property type="entry name" value="GNTR-FAMILY TRANSCRIPTIONAL REGULATOR"/>
    <property type="match status" value="1"/>
</dbReference>
<dbReference type="InterPro" id="IPR000524">
    <property type="entry name" value="Tscrpt_reg_HTH_GntR"/>
</dbReference>
<gene>
    <name evidence="5" type="ORF">RM445_23790</name>
</gene>
<name>A0ABU2NF22_9PSEU</name>
<dbReference type="Pfam" id="PF00392">
    <property type="entry name" value="GntR"/>
    <property type="match status" value="1"/>
</dbReference>
<feature type="domain" description="HTH gntR-type" evidence="4">
    <location>
        <begin position="16"/>
        <end position="84"/>
    </location>
</feature>
<dbReference type="SMART" id="SM00345">
    <property type="entry name" value="HTH_GNTR"/>
    <property type="match status" value="1"/>
</dbReference>
<dbReference type="PROSITE" id="PS50949">
    <property type="entry name" value="HTH_GNTR"/>
    <property type="match status" value="1"/>
</dbReference>
<dbReference type="Proteomes" id="UP001183202">
    <property type="component" value="Unassembled WGS sequence"/>
</dbReference>
<dbReference type="RefSeq" id="WP_311559056.1">
    <property type="nucleotide sequence ID" value="NZ_JAVREJ010000019.1"/>
</dbReference>
<reference evidence="6" key="1">
    <citation type="submission" date="2023-07" db="EMBL/GenBank/DDBJ databases">
        <title>30 novel species of actinomycetes from the DSMZ collection.</title>
        <authorList>
            <person name="Nouioui I."/>
        </authorList>
    </citation>
    <scope>NUCLEOTIDE SEQUENCE [LARGE SCALE GENOMIC DNA]</scope>
    <source>
        <strain evidence="6">DSM 45834</strain>
    </source>
</reference>
<protein>
    <submittedName>
        <fullName evidence="5">GntR family transcriptional regulator</fullName>
    </submittedName>
</protein>
<dbReference type="PRINTS" id="PR00035">
    <property type="entry name" value="HTHGNTR"/>
</dbReference>
<evidence type="ECO:0000256" key="2">
    <source>
        <dbReference type="ARBA" id="ARBA00023125"/>
    </source>
</evidence>
<dbReference type="InterPro" id="IPR050679">
    <property type="entry name" value="Bact_HTH_transcr_reg"/>
</dbReference>
<evidence type="ECO:0000313" key="6">
    <source>
        <dbReference type="Proteomes" id="UP001183202"/>
    </source>
</evidence>
<keyword evidence="3" id="KW-0804">Transcription</keyword>
<dbReference type="InterPro" id="IPR036388">
    <property type="entry name" value="WH-like_DNA-bd_sf"/>
</dbReference>
<dbReference type="SMART" id="SM00866">
    <property type="entry name" value="UTRA"/>
    <property type="match status" value="1"/>
</dbReference>